<evidence type="ECO:0000259" key="2">
    <source>
        <dbReference type="Pfam" id="PF13847"/>
    </source>
</evidence>
<dbReference type="OrthoDB" id="2013972at2759"/>
<dbReference type="SUPFAM" id="SSF53335">
    <property type="entry name" value="S-adenosyl-L-methionine-dependent methyltransferases"/>
    <property type="match status" value="1"/>
</dbReference>
<dbReference type="AlphaFoldDB" id="A0A0D7BNV1"/>
<accession>A0A0D7BNV1</accession>
<keyword evidence="4" id="KW-1185">Reference proteome</keyword>
<dbReference type="Gene3D" id="3.40.50.150">
    <property type="entry name" value="Vaccinia Virus protein VP39"/>
    <property type="match status" value="1"/>
</dbReference>
<dbReference type="InterPro" id="IPR025714">
    <property type="entry name" value="Methyltranfer_dom"/>
</dbReference>
<organism evidence="3 4">
    <name type="scientific">Cylindrobasidium torrendii FP15055 ss-10</name>
    <dbReference type="NCBI Taxonomy" id="1314674"/>
    <lineage>
        <taxon>Eukaryota</taxon>
        <taxon>Fungi</taxon>
        <taxon>Dikarya</taxon>
        <taxon>Basidiomycota</taxon>
        <taxon>Agaricomycotina</taxon>
        <taxon>Agaricomycetes</taxon>
        <taxon>Agaricomycetidae</taxon>
        <taxon>Agaricales</taxon>
        <taxon>Marasmiineae</taxon>
        <taxon>Physalacriaceae</taxon>
        <taxon>Cylindrobasidium</taxon>
    </lineage>
</organism>
<dbReference type="PANTHER" id="PTHR43591">
    <property type="entry name" value="METHYLTRANSFERASE"/>
    <property type="match status" value="1"/>
</dbReference>
<dbReference type="STRING" id="1314674.A0A0D7BNV1"/>
<evidence type="ECO:0000313" key="3">
    <source>
        <dbReference type="EMBL" id="KIY71875.1"/>
    </source>
</evidence>
<dbReference type="PANTHER" id="PTHR43591:SF110">
    <property type="entry name" value="RHODANESE DOMAIN-CONTAINING PROTEIN"/>
    <property type="match status" value="1"/>
</dbReference>
<protein>
    <submittedName>
        <fullName evidence="3">S-adenosyl-L-methionine-dependent methyltransferase</fullName>
    </submittedName>
</protein>
<gene>
    <name evidence="3" type="ORF">CYLTODRAFT_407807</name>
</gene>
<evidence type="ECO:0000313" key="4">
    <source>
        <dbReference type="Proteomes" id="UP000054007"/>
    </source>
</evidence>
<feature type="domain" description="Methyltransferase" evidence="2">
    <location>
        <begin position="96"/>
        <end position="208"/>
    </location>
</feature>
<reference evidence="3 4" key="1">
    <citation type="journal article" date="2015" name="Fungal Genet. Biol.">
        <title>Evolution of novel wood decay mechanisms in Agaricales revealed by the genome sequences of Fistulina hepatica and Cylindrobasidium torrendii.</title>
        <authorList>
            <person name="Floudas D."/>
            <person name="Held B.W."/>
            <person name="Riley R."/>
            <person name="Nagy L.G."/>
            <person name="Koehler G."/>
            <person name="Ransdell A.S."/>
            <person name="Younus H."/>
            <person name="Chow J."/>
            <person name="Chiniquy J."/>
            <person name="Lipzen A."/>
            <person name="Tritt A."/>
            <person name="Sun H."/>
            <person name="Haridas S."/>
            <person name="LaButti K."/>
            <person name="Ohm R.A."/>
            <person name="Kues U."/>
            <person name="Blanchette R.A."/>
            <person name="Grigoriev I.V."/>
            <person name="Minto R.E."/>
            <person name="Hibbett D.S."/>
        </authorList>
    </citation>
    <scope>NUCLEOTIDE SEQUENCE [LARGE SCALE GENOMIC DNA]</scope>
    <source>
        <strain evidence="3 4">FP15055 ss-10</strain>
    </source>
</reference>
<keyword evidence="3" id="KW-0808">Transferase</keyword>
<dbReference type="Proteomes" id="UP000054007">
    <property type="component" value="Unassembled WGS sequence"/>
</dbReference>
<dbReference type="GO" id="GO:0008168">
    <property type="term" value="F:methyltransferase activity"/>
    <property type="evidence" value="ECO:0007669"/>
    <property type="project" value="UniProtKB-KW"/>
</dbReference>
<dbReference type="Pfam" id="PF13847">
    <property type="entry name" value="Methyltransf_31"/>
    <property type="match status" value="1"/>
</dbReference>
<evidence type="ECO:0000256" key="1">
    <source>
        <dbReference type="SAM" id="MobiDB-lite"/>
    </source>
</evidence>
<proteinExistence type="predicted"/>
<dbReference type="GO" id="GO:0032259">
    <property type="term" value="P:methylation"/>
    <property type="evidence" value="ECO:0007669"/>
    <property type="project" value="UniProtKB-KW"/>
</dbReference>
<sequence>MPSPPPAYSGPAPEYDSDDDMVSMSSDEFNAYFQVVPRFENKLYHSSPTCPYPFPVDAYETQRLDVVHNLLLSIIGRPFVGPVHEILTAAPNGQERRVVDVGCGRGQCVHRLETMSDLYHHVSFFGLDIVQSLEANLEDYQVPISTRYPPDNVNFEIHDIATPMRFQNASIDVVHVRLCSMTVRNYNFILREASRVLRPGGILVFGEIFRGPVIDPSDGRDPQNEVPNLAAFYNNVNHRLQARGIQHVCNTIPQRLQGLGTFTDITQFEYNIPIGPWPNTTADGALIGRQYRDALGRYMDAAKRMLTEGPEGLSEQQYQDLCDRASEDIGRAENAVKLLTRYYTGFAIRG</sequence>
<feature type="region of interest" description="Disordered" evidence="1">
    <location>
        <begin position="1"/>
        <end position="21"/>
    </location>
</feature>
<dbReference type="CDD" id="cd02440">
    <property type="entry name" value="AdoMet_MTases"/>
    <property type="match status" value="1"/>
</dbReference>
<dbReference type="EMBL" id="KN880449">
    <property type="protein sequence ID" value="KIY71875.1"/>
    <property type="molecule type" value="Genomic_DNA"/>
</dbReference>
<dbReference type="InterPro" id="IPR029063">
    <property type="entry name" value="SAM-dependent_MTases_sf"/>
</dbReference>
<name>A0A0D7BNV1_9AGAR</name>
<keyword evidence="3" id="KW-0489">Methyltransferase</keyword>